<reference evidence="2" key="1">
    <citation type="submission" date="2020-11" db="EMBL/GenBank/DDBJ databases">
        <authorList>
            <person name="Tran Van P."/>
        </authorList>
    </citation>
    <scope>NUCLEOTIDE SEQUENCE</scope>
</reference>
<dbReference type="GO" id="GO:0005783">
    <property type="term" value="C:endoplasmic reticulum"/>
    <property type="evidence" value="ECO:0007669"/>
    <property type="project" value="TreeGrafter"/>
</dbReference>
<dbReference type="PANTHER" id="PTHR15136:SF5">
    <property type="entry name" value="STROMAL INTERACTION MOLECULE HOMOLOG"/>
    <property type="match status" value="1"/>
</dbReference>
<feature type="domain" description="STIM1/2 Orai1-activating region" evidence="1">
    <location>
        <begin position="3"/>
        <end position="66"/>
    </location>
</feature>
<dbReference type="PANTHER" id="PTHR15136">
    <property type="entry name" value="STROMAL INTERACTION MOLECULE HOMOLOG"/>
    <property type="match status" value="1"/>
</dbReference>
<sequence length="214" mass="24069">MDKKCEKLRKKRSSLVGAFVSTHGKSIDDVDRSIVEARTLLNEVTQELQERVVRWKQLELLCGFNIINNNGLAYLENMLNRGGSNPRKGRMSSSQDDLDDDSSSIYTSAGKNSLDEDSQDSQLAAMVFIVVFCVMQRDNLNAKHVFVHHEAKLGLVRSVSQHIHFNSIQFNSDIGEWETILDTSDRDSNLDFTVIGSPIYCESDTLDHAATEEV</sequence>
<protein>
    <recommendedName>
        <fullName evidence="1">STIM1/2 Orai1-activating region domain-containing protein</fullName>
    </recommendedName>
</protein>
<accession>A0A7R8ZCU5</accession>
<dbReference type="GO" id="GO:0006874">
    <property type="term" value="P:intracellular calcium ion homeostasis"/>
    <property type="evidence" value="ECO:0007669"/>
    <property type="project" value="TreeGrafter"/>
</dbReference>
<dbReference type="InterPro" id="IPR037608">
    <property type="entry name" value="STIM1/2"/>
</dbReference>
<dbReference type="InterPro" id="IPR032393">
    <property type="entry name" value="SOAR_STIM1/2"/>
</dbReference>
<dbReference type="Pfam" id="PF16533">
    <property type="entry name" value="SOAR"/>
    <property type="match status" value="1"/>
</dbReference>
<dbReference type="EMBL" id="OA570033">
    <property type="protein sequence ID" value="CAD7202989.1"/>
    <property type="molecule type" value="Genomic_DNA"/>
</dbReference>
<dbReference type="GO" id="GO:0005509">
    <property type="term" value="F:calcium ion binding"/>
    <property type="evidence" value="ECO:0007669"/>
    <property type="project" value="TreeGrafter"/>
</dbReference>
<dbReference type="GO" id="GO:0002115">
    <property type="term" value="P:store-operated calcium entry"/>
    <property type="evidence" value="ECO:0007669"/>
    <property type="project" value="TreeGrafter"/>
</dbReference>
<dbReference type="Gene3D" id="1.10.287.3550">
    <property type="match status" value="1"/>
</dbReference>
<name>A0A7R8ZCU5_TIMDO</name>
<proteinExistence type="predicted"/>
<gene>
    <name evidence="2" type="ORF">TDIB3V08_LOCUS9166</name>
</gene>
<dbReference type="GO" id="GO:0005246">
    <property type="term" value="F:calcium channel regulator activity"/>
    <property type="evidence" value="ECO:0007669"/>
    <property type="project" value="InterPro"/>
</dbReference>
<organism evidence="2">
    <name type="scientific">Timema douglasi</name>
    <name type="common">Walking stick</name>
    <dbReference type="NCBI Taxonomy" id="61478"/>
    <lineage>
        <taxon>Eukaryota</taxon>
        <taxon>Metazoa</taxon>
        <taxon>Ecdysozoa</taxon>
        <taxon>Arthropoda</taxon>
        <taxon>Hexapoda</taxon>
        <taxon>Insecta</taxon>
        <taxon>Pterygota</taxon>
        <taxon>Neoptera</taxon>
        <taxon>Polyneoptera</taxon>
        <taxon>Phasmatodea</taxon>
        <taxon>Timematodea</taxon>
        <taxon>Timematoidea</taxon>
        <taxon>Timematidae</taxon>
        <taxon>Timema</taxon>
    </lineage>
</organism>
<evidence type="ECO:0000313" key="2">
    <source>
        <dbReference type="EMBL" id="CAD7202989.1"/>
    </source>
</evidence>
<evidence type="ECO:0000259" key="1">
    <source>
        <dbReference type="Pfam" id="PF16533"/>
    </source>
</evidence>
<dbReference type="GO" id="GO:0005886">
    <property type="term" value="C:plasma membrane"/>
    <property type="evidence" value="ECO:0007669"/>
    <property type="project" value="TreeGrafter"/>
</dbReference>
<dbReference type="AlphaFoldDB" id="A0A7R8ZCU5"/>